<dbReference type="SUPFAM" id="SSF52540">
    <property type="entry name" value="P-loop containing nucleoside triphosphate hydrolases"/>
    <property type="match status" value="2"/>
</dbReference>
<dbReference type="PANTHER" id="PTHR11088">
    <property type="entry name" value="TRNA DIMETHYLALLYLTRANSFERASE"/>
    <property type="match status" value="1"/>
</dbReference>
<feature type="binding site" evidence="10">
    <location>
        <begin position="13"/>
        <end position="18"/>
    </location>
    <ligand>
        <name>substrate</name>
    </ligand>
</feature>
<evidence type="ECO:0000256" key="2">
    <source>
        <dbReference type="ARBA" id="ARBA00003213"/>
    </source>
</evidence>
<comment type="similarity">
    <text evidence="3 10 13">Belongs to the IPP transferase family.</text>
</comment>
<feature type="site" description="Interaction with substrate tRNA" evidence="10">
    <location>
        <position position="125"/>
    </location>
</feature>
<evidence type="ECO:0000256" key="8">
    <source>
        <dbReference type="ARBA" id="ARBA00022842"/>
    </source>
</evidence>
<evidence type="ECO:0000313" key="15">
    <source>
        <dbReference type="Proteomes" id="UP000824099"/>
    </source>
</evidence>
<keyword evidence="8 10" id="KW-0460">Magnesium</keyword>
<dbReference type="PANTHER" id="PTHR11088:SF60">
    <property type="entry name" value="TRNA DIMETHYLALLYLTRANSFERASE"/>
    <property type="match status" value="1"/>
</dbReference>
<sequence>MVKEKVAVILGPTATGKSYCGLELAVQLQAEIISGDSMLVYQGMDIGTAKPSITELQRVPHHLVDILKPQESFNVFDFQKEAKRIITDCNTRGILPIIVGGTGLYIKALLEGYQFNTVDSDDSLRYKLEKIANEDGNQALWKKLDQLDPEVANRLHLNDRRRLIRAIETALNGESISQEKKTELVYDAVVFGLQMDRQLLYERINQRVDNMVEQGLFKEVHSLMNKGLDLSVPAMKSIGYKQVVEYYNGERTAEETCDKIKQYTRNFAKRQFTWYKKMPYIHWFEVGKERADYNKAIEEMKLILEQKFNLL</sequence>
<dbReference type="InterPro" id="IPR018022">
    <property type="entry name" value="IPT"/>
</dbReference>
<evidence type="ECO:0000256" key="7">
    <source>
        <dbReference type="ARBA" id="ARBA00022840"/>
    </source>
</evidence>
<organism evidence="14 15">
    <name type="scientific">Candidatus Avacidaminococcus intestinavium</name>
    <dbReference type="NCBI Taxonomy" id="2840684"/>
    <lineage>
        <taxon>Bacteria</taxon>
        <taxon>Bacillati</taxon>
        <taxon>Bacillota</taxon>
        <taxon>Negativicutes</taxon>
        <taxon>Acidaminococcales</taxon>
        <taxon>Acidaminococcaceae</taxon>
        <taxon>Acidaminococcaceae incertae sedis</taxon>
        <taxon>Candidatus Avacidaminococcus</taxon>
    </lineage>
</organism>
<dbReference type="AlphaFoldDB" id="A0A9D1SM41"/>
<evidence type="ECO:0000256" key="3">
    <source>
        <dbReference type="ARBA" id="ARBA00005842"/>
    </source>
</evidence>
<evidence type="ECO:0000256" key="6">
    <source>
        <dbReference type="ARBA" id="ARBA00022741"/>
    </source>
</evidence>
<evidence type="ECO:0000256" key="5">
    <source>
        <dbReference type="ARBA" id="ARBA00022694"/>
    </source>
</evidence>
<comment type="cofactor">
    <cofactor evidence="1 10">
        <name>Mg(2+)</name>
        <dbReference type="ChEBI" id="CHEBI:18420"/>
    </cofactor>
</comment>
<keyword evidence="5 10" id="KW-0819">tRNA processing</keyword>
<dbReference type="EMBL" id="DVNI01000106">
    <property type="protein sequence ID" value="HIU64657.1"/>
    <property type="molecule type" value="Genomic_DNA"/>
</dbReference>
<accession>A0A9D1SM41</accession>
<dbReference type="GO" id="GO:0005524">
    <property type="term" value="F:ATP binding"/>
    <property type="evidence" value="ECO:0007669"/>
    <property type="project" value="UniProtKB-UniRule"/>
</dbReference>
<comment type="subunit">
    <text evidence="10">Monomer.</text>
</comment>
<feature type="binding site" evidence="10">
    <location>
        <begin position="11"/>
        <end position="18"/>
    </location>
    <ligand>
        <name>ATP</name>
        <dbReference type="ChEBI" id="CHEBI:30616"/>
    </ligand>
</feature>
<dbReference type="Gene3D" id="1.10.20.140">
    <property type="match status" value="1"/>
</dbReference>
<dbReference type="Gene3D" id="3.40.50.300">
    <property type="entry name" value="P-loop containing nucleotide triphosphate hydrolases"/>
    <property type="match status" value="1"/>
</dbReference>
<evidence type="ECO:0000256" key="9">
    <source>
        <dbReference type="ARBA" id="ARBA00049563"/>
    </source>
</evidence>
<keyword evidence="4 10" id="KW-0808">Transferase</keyword>
<evidence type="ECO:0000256" key="10">
    <source>
        <dbReference type="HAMAP-Rule" id="MF_00185"/>
    </source>
</evidence>
<evidence type="ECO:0000256" key="12">
    <source>
        <dbReference type="RuleBase" id="RU003784"/>
    </source>
</evidence>
<comment type="catalytic activity">
    <reaction evidence="9 10 11">
        <text>adenosine(37) in tRNA + dimethylallyl diphosphate = N(6)-dimethylallyladenosine(37) in tRNA + diphosphate</text>
        <dbReference type="Rhea" id="RHEA:26482"/>
        <dbReference type="Rhea" id="RHEA-COMP:10162"/>
        <dbReference type="Rhea" id="RHEA-COMP:10375"/>
        <dbReference type="ChEBI" id="CHEBI:33019"/>
        <dbReference type="ChEBI" id="CHEBI:57623"/>
        <dbReference type="ChEBI" id="CHEBI:74411"/>
        <dbReference type="ChEBI" id="CHEBI:74415"/>
        <dbReference type="EC" id="2.5.1.75"/>
    </reaction>
</comment>
<evidence type="ECO:0000313" key="14">
    <source>
        <dbReference type="EMBL" id="HIU64657.1"/>
    </source>
</evidence>
<dbReference type="InterPro" id="IPR027417">
    <property type="entry name" value="P-loop_NTPase"/>
</dbReference>
<proteinExistence type="inferred from homology"/>
<gene>
    <name evidence="10 14" type="primary">miaA</name>
    <name evidence="14" type="ORF">IAB06_06465</name>
</gene>
<dbReference type="GO" id="GO:0006400">
    <property type="term" value="P:tRNA modification"/>
    <property type="evidence" value="ECO:0007669"/>
    <property type="project" value="TreeGrafter"/>
</dbReference>
<evidence type="ECO:0000256" key="13">
    <source>
        <dbReference type="RuleBase" id="RU003785"/>
    </source>
</evidence>
<feature type="region of interest" description="Interaction with substrate tRNA" evidence="10">
    <location>
        <begin position="36"/>
        <end position="39"/>
    </location>
</feature>
<dbReference type="EC" id="2.5.1.75" evidence="10"/>
<reference evidence="14" key="2">
    <citation type="journal article" date="2021" name="PeerJ">
        <title>Extensive microbial diversity within the chicken gut microbiome revealed by metagenomics and culture.</title>
        <authorList>
            <person name="Gilroy R."/>
            <person name="Ravi A."/>
            <person name="Getino M."/>
            <person name="Pursley I."/>
            <person name="Horton D.L."/>
            <person name="Alikhan N.F."/>
            <person name="Baker D."/>
            <person name="Gharbi K."/>
            <person name="Hall N."/>
            <person name="Watson M."/>
            <person name="Adriaenssens E.M."/>
            <person name="Foster-Nyarko E."/>
            <person name="Jarju S."/>
            <person name="Secka A."/>
            <person name="Antonio M."/>
            <person name="Oren A."/>
            <person name="Chaudhuri R.R."/>
            <person name="La Ragione R."/>
            <person name="Hildebrand F."/>
            <person name="Pallen M.J."/>
        </authorList>
    </citation>
    <scope>NUCLEOTIDE SEQUENCE</scope>
    <source>
        <strain evidence="14">CHK160-1198</strain>
    </source>
</reference>
<dbReference type="InterPro" id="IPR039657">
    <property type="entry name" value="Dimethylallyltransferase"/>
</dbReference>
<keyword evidence="7 10" id="KW-0067">ATP-binding</keyword>
<evidence type="ECO:0000256" key="1">
    <source>
        <dbReference type="ARBA" id="ARBA00001946"/>
    </source>
</evidence>
<protein>
    <recommendedName>
        <fullName evidence="10">tRNA dimethylallyltransferase</fullName>
        <ecNumber evidence="10">2.5.1.75</ecNumber>
    </recommendedName>
    <alternativeName>
        <fullName evidence="10">Dimethylallyl diphosphate:tRNA dimethylallyltransferase</fullName>
        <shortName evidence="10">DMAPP:tRNA dimethylallyltransferase</shortName>
        <shortName evidence="10">DMATase</shortName>
    </alternativeName>
    <alternativeName>
        <fullName evidence="10">Isopentenyl-diphosphate:tRNA isopentenyltransferase</fullName>
        <shortName evidence="10">IPP transferase</shortName>
        <shortName evidence="10">IPPT</shortName>
        <shortName evidence="10">IPTase</shortName>
    </alternativeName>
</protein>
<evidence type="ECO:0000256" key="11">
    <source>
        <dbReference type="RuleBase" id="RU003783"/>
    </source>
</evidence>
<comment type="caution">
    <text evidence="14">The sequence shown here is derived from an EMBL/GenBank/DDBJ whole genome shotgun (WGS) entry which is preliminary data.</text>
</comment>
<dbReference type="Pfam" id="PF01715">
    <property type="entry name" value="IPPT"/>
    <property type="match status" value="1"/>
</dbReference>
<keyword evidence="6 10" id="KW-0547">Nucleotide-binding</keyword>
<feature type="site" description="Interaction with substrate tRNA" evidence="10">
    <location>
        <position position="102"/>
    </location>
</feature>
<dbReference type="GO" id="GO:0052381">
    <property type="term" value="F:tRNA dimethylallyltransferase activity"/>
    <property type="evidence" value="ECO:0007669"/>
    <property type="project" value="UniProtKB-UniRule"/>
</dbReference>
<evidence type="ECO:0000256" key="4">
    <source>
        <dbReference type="ARBA" id="ARBA00022679"/>
    </source>
</evidence>
<dbReference type="HAMAP" id="MF_00185">
    <property type="entry name" value="IPP_trans"/>
    <property type="match status" value="1"/>
</dbReference>
<reference evidence="14" key="1">
    <citation type="submission" date="2020-10" db="EMBL/GenBank/DDBJ databases">
        <authorList>
            <person name="Gilroy R."/>
        </authorList>
    </citation>
    <scope>NUCLEOTIDE SEQUENCE</scope>
    <source>
        <strain evidence="14">CHK160-1198</strain>
    </source>
</reference>
<comment type="function">
    <text evidence="2 10 12">Catalyzes the transfer of a dimethylallyl group onto the adenine at position 37 in tRNAs that read codons beginning with uridine, leading to the formation of N6-(dimethylallyl)adenosine (i(6)A).</text>
</comment>
<comment type="caution">
    <text evidence="10">Lacks conserved residue(s) required for the propagation of feature annotation.</text>
</comment>
<dbReference type="NCBIfam" id="TIGR00174">
    <property type="entry name" value="miaA"/>
    <property type="match status" value="1"/>
</dbReference>
<dbReference type="Proteomes" id="UP000824099">
    <property type="component" value="Unassembled WGS sequence"/>
</dbReference>
<name>A0A9D1SM41_9FIRM</name>